<protein>
    <submittedName>
        <fullName evidence="1">Uncharacterized protein</fullName>
    </submittedName>
</protein>
<organism evidence="1 2">
    <name type="scientific">Desulfomonile tiedjei (strain ATCC 49306 / DSM 6799 / DCB-1)</name>
    <dbReference type="NCBI Taxonomy" id="706587"/>
    <lineage>
        <taxon>Bacteria</taxon>
        <taxon>Pseudomonadati</taxon>
        <taxon>Thermodesulfobacteriota</taxon>
        <taxon>Desulfomonilia</taxon>
        <taxon>Desulfomonilales</taxon>
        <taxon>Desulfomonilaceae</taxon>
        <taxon>Desulfomonile</taxon>
    </lineage>
</organism>
<dbReference type="EMBL" id="CP003360">
    <property type="protein sequence ID" value="AFM24370.1"/>
    <property type="molecule type" value="Genomic_DNA"/>
</dbReference>
<sequence>MEYKIDRSLLEAKSTEEILRILRTERDDYAPEAITIFEEILSQRGVSVKSGVQHARSAKTDSSAPAHTWGYDRIRNSMMDQARPPAEKGAENVLVNNPSDAVRLLNQLLDGVLNGTVDPKVAEVSTQLVMAILRAMEQEFMTESEEE</sequence>
<keyword evidence="2" id="KW-1185">Reference proteome</keyword>
<dbReference type="Proteomes" id="UP000006055">
    <property type="component" value="Chromosome"/>
</dbReference>
<dbReference type="KEGG" id="dti:Desti_1659"/>
<dbReference type="STRING" id="706587.Desti_1659"/>
<dbReference type="HOGENOM" id="CLU_1765091_0_0_7"/>
<dbReference type="AlphaFoldDB" id="I4C479"/>
<proteinExistence type="predicted"/>
<dbReference type="RefSeq" id="WP_014809518.1">
    <property type="nucleotide sequence ID" value="NC_018025.1"/>
</dbReference>
<reference evidence="2" key="1">
    <citation type="submission" date="2012-06" db="EMBL/GenBank/DDBJ databases">
        <title>Complete sequence of chromosome of Desulfomonile tiedjei DSM 6799.</title>
        <authorList>
            <person name="Lucas S."/>
            <person name="Copeland A."/>
            <person name="Lapidus A."/>
            <person name="Glavina del Rio T."/>
            <person name="Dalin E."/>
            <person name="Tice H."/>
            <person name="Bruce D."/>
            <person name="Goodwin L."/>
            <person name="Pitluck S."/>
            <person name="Peters L."/>
            <person name="Ovchinnikova G."/>
            <person name="Zeytun A."/>
            <person name="Lu M."/>
            <person name="Kyrpides N."/>
            <person name="Mavromatis K."/>
            <person name="Ivanova N."/>
            <person name="Brettin T."/>
            <person name="Detter J.C."/>
            <person name="Han C."/>
            <person name="Larimer F."/>
            <person name="Land M."/>
            <person name="Hauser L."/>
            <person name="Markowitz V."/>
            <person name="Cheng J.-F."/>
            <person name="Hugenholtz P."/>
            <person name="Woyke T."/>
            <person name="Wu D."/>
            <person name="Spring S."/>
            <person name="Schroeder M."/>
            <person name="Brambilla E."/>
            <person name="Klenk H.-P."/>
            <person name="Eisen J.A."/>
        </authorList>
    </citation>
    <scope>NUCLEOTIDE SEQUENCE [LARGE SCALE GENOMIC DNA]</scope>
    <source>
        <strain evidence="2">ATCC 49306 / DSM 6799 / DCB-1</strain>
    </source>
</reference>
<name>I4C479_DESTA</name>
<gene>
    <name evidence="1" type="ordered locus">Desti_1659</name>
</gene>
<evidence type="ECO:0000313" key="1">
    <source>
        <dbReference type="EMBL" id="AFM24370.1"/>
    </source>
</evidence>
<accession>I4C479</accession>
<evidence type="ECO:0000313" key="2">
    <source>
        <dbReference type="Proteomes" id="UP000006055"/>
    </source>
</evidence>
<dbReference type="OrthoDB" id="10018704at2"/>